<comment type="function">
    <text evidence="7">Involved in the small subunit (SSU) processome assembly and function, and in the 18S rRNA synthesis. Required for the early cleavages at sites A0, A1 and A2.</text>
</comment>
<dbReference type="RefSeq" id="XP_056512996.1">
    <property type="nucleotide sequence ID" value="XM_056654969.1"/>
</dbReference>
<dbReference type="GO" id="GO:0003723">
    <property type="term" value="F:RNA binding"/>
    <property type="evidence" value="ECO:0007669"/>
    <property type="project" value="UniProtKB-KW"/>
</dbReference>
<evidence type="ECO:0000256" key="8">
    <source>
        <dbReference type="ARBA" id="ARBA00032634"/>
    </source>
</evidence>
<proteinExistence type="inferred from homology"/>
<dbReference type="OrthoDB" id="287393at2759"/>
<dbReference type="GeneID" id="81394137"/>
<dbReference type="CDD" id="cd12263">
    <property type="entry name" value="RRM_ABT1_like"/>
    <property type="match status" value="1"/>
</dbReference>
<protein>
    <recommendedName>
        <fullName evidence="3">Pre-rRNA-processing protein ESF2</fullName>
    </recommendedName>
    <alternativeName>
        <fullName evidence="8">18S rRNA factor 2</fullName>
    </alternativeName>
    <alternativeName>
        <fullName evidence="4">Pre-rRNA-processing protein esf2</fullName>
    </alternativeName>
</protein>
<comment type="subcellular location">
    <subcellularLocation>
        <location evidence="1">Nucleus</location>
        <location evidence="1">Nucleolus</location>
    </subcellularLocation>
</comment>
<evidence type="ECO:0000256" key="1">
    <source>
        <dbReference type="ARBA" id="ARBA00004604"/>
    </source>
</evidence>
<dbReference type="GO" id="GO:0005730">
    <property type="term" value="C:nucleolus"/>
    <property type="evidence" value="ECO:0007669"/>
    <property type="project" value="UniProtKB-SubCell"/>
</dbReference>
<reference evidence="10" key="1">
    <citation type="submission" date="2022-11" db="EMBL/GenBank/DDBJ databases">
        <authorList>
            <person name="Petersen C."/>
        </authorList>
    </citation>
    <scope>NUCLEOTIDE SEQUENCE</scope>
    <source>
        <strain evidence="10">IBT 34128</strain>
    </source>
</reference>
<feature type="compositionally biased region" description="Low complexity" evidence="9">
    <location>
        <begin position="117"/>
        <end position="127"/>
    </location>
</feature>
<dbReference type="PANTHER" id="PTHR12311">
    <property type="entry name" value="ACTIVATOR OF BASAL TRANSCRIPTION 1"/>
    <property type="match status" value="1"/>
</dbReference>
<feature type="region of interest" description="Disordered" evidence="9">
    <location>
        <begin position="1"/>
        <end position="148"/>
    </location>
</feature>
<reference evidence="10" key="2">
    <citation type="journal article" date="2023" name="IMA Fungus">
        <title>Comparative genomic study of the Penicillium genus elucidates a diverse pangenome and 15 lateral gene transfer events.</title>
        <authorList>
            <person name="Petersen C."/>
            <person name="Sorensen T."/>
            <person name="Nielsen M.R."/>
            <person name="Sondergaard T.E."/>
            <person name="Sorensen J.L."/>
            <person name="Fitzpatrick D.A."/>
            <person name="Frisvad J.C."/>
            <person name="Nielsen K.L."/>
        </authorList>
    </citation>
    <scope>NUCLEOTIDE SEQUENCE</scope>
    <source>
        <strain evidence="10">IBT 34128</strain>
    </source>
</reference>
<name>A0A9W9KD76_9EURO</name>
<feature type="compositionally biased region" description="Basic and acidic residues" evidence="9">
    <location>
        <begin position="301"/>
        <end position="312"/>
    </location>
</feature>
<dbReference type="AlphaFoldDB" id="A0A9W9KD76"/>
<comment type="caution">
    <text evidence="10">The sequence shown here is derived from an EMBL/GenBank/DDBJ whole genome shotgun (WGS) entry which is preliminary data.</text>
</comment>
<dbReference type="GO" id="GO:0000472">
    <property type="term" value="P:endonucleolytic cleavage to generate mature 5'-end of SSU-rRNA from (SSU-rRNA, 5.8S rRNA, LSU-rRNA)"/>
    <property type="evidence" value="ECO:0007669"/>
    <property type="project" value="TreeGrafter"/>
</dbReference>
<dbReference type="PANTHER" id="PTHR12311:SF7">
    <property type="entry name" value="ACTIVATOR OF BASAL TRANSCRIPTION 1"/>
    <property type="match status" value="1"/>
</dbReference>
<evidence type="ECO:0000256" key="4">
    <source>
        <dbReference type="ARBA" id="ARBA00021800"/>
    </source>
</evidence>
<dbReference type="GO" id="GO:0000480">
    <property type="term" value="P:endonucleolytic cleavage in 5'-ETS of tricistronic rRNA transcript (SSU-rRNA, 5.8S rRNA, LSU-rRNA)"/>
    <property type="evidence" value="ECO:0007669"/>
    <property type="project" value="TreeGrafter"/>
</dbReference>
<dbReference type="InterPro" id="IPR012677">
    <property type="entry name" value="Nucleotide-bd_a/b_plait_sf"/>
</dbReference>
<dbReference type="GO" id="GO:0034462">
    <property type="term" value="P:small-subunit processome assembly"/>
    <property type="evidence" value="ECO:0007669"/>
    <property type="project" value="TreeGrafter"/>
</dbReference>
<dbReference type="Proteomes" id="UP001141434">
    <property type="component" value="Unassembled WGS sequence"/>
</dbReference>
<dbReference type="SUPFAM" id="SSF54928">
    <property type="entry name" value="RNA-binding domain, RBD"/>
    <property type="match status" value="1"/>
</dbReference>
<dbReference type="Gene3D" id="3.30.70.330">
    <property type="match status" value="1"/>
</dbReference>
<keyword evidence="11" id="KW-1185">Reference proteome</keyword>
<evidence type="ECO:0000256" key="6">
    <source>
        <dbReference type="ARBA" id="ARBA00023242"/>
    </source>
</evidence>
<evidence type="ECO:0000256" key="3">
    <source>
        <dbReference type="ARBA" id="ARBA00013906"/>
    </source>
</evidence>
<evidence type="ECO:0000256" key="5">
    <source>
        <dbReference type="ARBA" id="ARBA00022884"/>
    </source>
</evidence>
<evidence type="ECO:0000313" key="10">
    <source>
        <dbReference type="EMBL" id="KAJ5102165.1"/>
    </source>
</evidence>
<dbReference type="InterPro" id="IPR034353">
    <property type="entry name" value="ABT1/ESF2_RRM"/>
</dbReference>
<evidence type="ECO:0000313" key="11">
    <source>
        <dbReference type="Proteomes" id="UP001141434"/>
    </source>
</evidence>
<dbReference type="EMBL" id="JAPMSZ010000005">
    <property type="protein sequence ID" value="KAJ5102165.1"/>
    <property type="molecule type" value="Genomic_DNA"/>
</dbReference>
<feature type="compositionally biased region" description="Acidic residues" evidence="9">
    <location>
        <begin position="90"/>
        <end position="106"/>
    </location>
</feature>
<dbReference type="InterPro" id="IPR035979">
    <property type="entry name" value="RBD_domain_sf"/>
</dbReference>
<keyword evidence="6" id="KW-0539">Nucleus</keyword>
<feature type="compositionally biased region" description="Acidic residues" evidence="9">
    <location>
        <begin position="53"/>
        <end position="66"/>
    </location>
</feature>
<sequence>MTTRKHNEFLDVASSDEASDRGYDSDANVAESRGHAVKRRRTADAQGFFGLGSDDEDDEKQEEEEEEKSRADRKGKGRKRSAKKTSPSNESEDDDKEENEDDQAEGTEEKTPTDHNTTVTASTTQPTSLKDKKALKPQGNKKLSKPAKKNKTGVVYLSSLPPYLKPSALKSMLEARNFGPITKVFLAPFVPPAGAKRRGNKRKSYTDGWIEFASKSTARLCAETLNASIVGGRKGSYYHDDVWNMKYLRGFKWADLMEQIQRERSEREGRQRMEDARARRGEKVFLAGVEAGRVVDGMARKNEEKAKRKLDEAGEDEDALERKPAAVRRRFTQNDVVGKEKNDQAIGDDAKRVLGKIF</sequence>
<evidence type="ECO:0000256" key="7">
    <source>
        <dbReference type="ARBA" id="ARBA00025024"/>
    </source>
</evidence>
<organism evidence="10 11">
    <name type="scientific">Penicillium alfredii</name>
    <dbReference type="NCBI Taxonomy" id="1506179"/>
    <lineage>
        <taxon>Eukaryota</taxon>
        <taxon>Fungi</taxon>
        <taxon>Dikarya</taxon>
        <taxon>Ascomycota</taxon>
        <taxon>Pezizomycotina</taxon>
        <taxon>Eurotiomycetes</taxon>
        <taxon>Eurotiomycetidae</taxon>
        <taxon>Eurotiales</taxon>
        <taxon>Aspergillaceae</taxon>
        <taxon>Penicillium</taxon>
    </lineage>
</organism>
<evidence type="ECO:0000256" key="2">
    <source>
        <dbReference type="ARBA" id="ARBA00005819"/>
    </source>
</evidence>
<evidence type="ECO:0000256" key="9">
    <source>
        <dbReference type="SAM" id="MobiDB-lite"/>
    </source>
</evidence>
<comment type="similarity">
    <text evidence="2">Belongs to the ESF2/ABP1 family.</text>
</comment>
<keyword evidence="5" id="KW-0694">RNA-binding</keyword>
<feature type="region of interest" description="Disordered" evidence="9">
    <location>
        <begin position="301"/>
        <end position="325"/>
    </location>
</feature>
<gene>
    <name evidence="10" type="ORF">NUU61_004387</name>
</gene>
<dbReference type="GO" id="GO:0000447">
    <property type="term" value="P:endonucleolytic cleavage in ITS1 to separate SSU-rRNA from 5.8S rRNA and LSU-rRNA from tricistronic rRNA transcript (SSU-rRNA, 5.8S rRNA, LSU-rRNA)"/>
    <property type="evidence" value="ECO:0007669"/>
    <property type="project" value="TreeGrafter"/>
</dbReference>
<dbReference type="InterPro" id="IPR039119">
    <property type="entry name" value="ABT1/Esf2"/>
</dbReference>
<accession>A0A9W9KD76</accession>